<proteinExistence type="predicted"/>
<name>A0A8J3QB40_9ACTN</name>
<dbReference type="InterPro" id="IPR011340">
    <property type="entry name" value="Cys_dSase-rel"/>
</dbReference>
<keyword evidence="3" id="KW-1185">Reference proteome</keyword>
<reference evidence="2" key="1">
    <citation type="submission" date="2021-01" db="EMBL/GenBank/DDBJ databases">
        <title>Whole genome shotgun sequence of Rhizocola hellebori NBRC 109834.</title>
        <authorList>
            <person name="Komaki H."/>
            <person name="Tamura T."/>
        </authorList>
    </citation>
    <scope>NUCLEOTIDE SEQUENCE</scope>
    <source>
        <strain evidence="2">NBRC 109834</strain>
    </source>
</reference>
<dbReference type="InterPro" id="IPR000192">
    <property type="entry name" value="Aminotrans_V_dom"/>
</dbReference>
<gene>
    <name evidence="2" type="ORF">Rhe02_45250</name>
</gene>
<dbReference type="Gene3D" id="3.40.640.10">
    <property type="entry name" value="Type I PLP-dependent aspartate aminotransferase-like (Major domain)"/>
    <property type="match status" value="1"/>
</dbReference>
<evidence type="ECO:0000313" key="2">
    <source>
        <dbReference type="EMBL" id="GIH06458.1"/>
    </source>
</evidence>
<dbReference type="InterPro" id="IPR015424">
    <property type="entry name" value="PyrdxlP-dep_Trfase"/>
</dbReference>
<feature type="domain" description="Aminotransferase class V" evidence="1">
    <location>
        <begin position="22"/>
        <end position="392"/>
    </location>
</feature>
<dbReference type="SUPFAM" id="SSF53383">
    <property type="entry name" value="PLP-dependent transferases"/>
    <property type="match status" value="1"/>
</dbReference>
<evidence type="ECO:0000259" key="1">
    <source>
        <dbReference type="Pfam" id="PF00266"/>
    </source>
</evidence>
<dbReference type="PANTHER" id="PTHR43586">
    <property type="entry name" value="CYSTEINE DESULFURASE"/>
    <property type="match status" value="1"/>
</dbReference>
<organism evidence="2 3">
    <name type="scientific">Rhizocola hellebori</name>
    <dbReference type="NCBI Taxonomy" id="1392758"/>
    <lineage>
        <taxon>Bacteria</taxon>
        <taxon>Bacillati</taxon>
        <taxon>Actinomycetota</taxon>
        <taxon>Actinomycetes</taxon>
        <taxon>Micromonosporales</taxon>
        <taxon>Micromonosporaceae</taxon>
        <taxon>Rhizocola</taxon>
    </lineage>
</organism>
<dbReference type="Pfam" id="PF00266">
    <property type="entry name" value="Aminotran_5"/>
    <property type="match status" value="1"/>
</dbReference>
<dbReference type="RefSeq" id="WP_203910272.1">
    <property type="nucleotide sequence ID" value="NZ_BONY01000027.1"/>
</dbReference>
<dbReference type="InterPro" id="IPR015422">
    <property type="entry name" value="PyrdxlP-dep_Trfase_small"/>
</dbReference>
<dbReference type="EMBL" id="BONY01000027">
    <property type="protein sequence ID" value="GIH06458.1"/>
    <property type="molecule type" value="Genomic_DNA"/>
</dbReference>
<sequence length="404" mass="42116">MPFQIDAVRAGYPALAEGFAHFDAAAGSLVAASVAQAAHEVMTGAVANRSTAFAPGRRAIEIVEQARAAVADLLGVPAAGAVFGSSATSLTYLVSRTLAQTWHPGDEIVVSRLDHDANVRPWLQAAASAGVNVRWAEFDPATGALPSEQYEALIGERTRLVAVTAASNANGAIPDVATISALAHRAGALCYVDGVHATPHLPVEVTALGADFYVTSAYKWSGPHLATCAADPALWETLRPQKLMPSSDLVPERFEHGTPSFAALAALTAAVDHLATLDDTAQGSRRERVLQSMAAVHAYESDLFATLIAGLGTVPGLRMVAAPEHRCPTVAFRLDGDDPAKTAAALGDRGICVFAGDYYAYEFFSALGLRDSGGAVRASIYHYTTAADVARLVDALTEIQAAAV</sequence>
<protein>
    <submittedName>
        <fullName evidence="2">Cysteine desulfurase-like protein</fullName>
    </submittedName>
</protein>
<evidence type="ECO:0000313" key="3">
    <source>
        <dbReference type="Proteomes" id="UP000612899"/>
    </source>
</evidence>
<dbReference type="Gene3D" id="3.90.1150.10">
    <property type="entry name" value="Aspartate Aminotransferase, domain 1"/>
    <property type="match status" value="1"/>
</dbReference>
<accession>A0A8J3QB40</accession>
<dbReference type="InterPro" id="IPR015421">
    <property type="entry name" value="PyrdxlP-dep_Trfase_major"/>
</dbReference>
<dbReference type="NCBIfam" id="TIGR01976">
    <property type="entry name" value="am_tr_V_VC1184"/>
    <property type="match status" value="1"/>
</dbReference>
<comment type="caution">
    <text evidence="2">The sequence shown here is derived from an EMBL/GenBank/DDBJ whole genome shotgun (WGS) entry which is preliminary data.</text>
</comment>
<dbReference type="Proteomes" id="UP000612899">
    <property type="component" value="Unassembled WGS sequence"/>
</dbReference>
<dbReference type="PANTHER" id="PTHR43586:SF21">
    <property type="entry name" value="PYRIDOXAL PHOSPHATE (PLP)-DEPENDENT ASPARTATE AMINOTRANSFERASE SUPERFAMILY"/>
    <property type="match status" value="1"/>
</dbReference>
<dbReference type="AlphaFoldDB" id="A0A8J3QB40"/>